<dbReference type="Proteomes" id="UP000264006">
    <property type="component" value="Plasmid pEDY32-46I"/>
</dbReference>
<dbReference type="SUPFAM" id="SSF52540">
    <property type="entry name" value="P-loop containing nucleoside triphosphate hydrolases"/>
    <property type="match status" value="1"/>
</dbReference>
<dbReference type="AlphaFoldDB" id="A0A346Y734"/>
<gene>
    <name evidence="2" type="ORF">DVS28_b0541</name>
</gene>
<evidence type="ECO:0000313" key="2">
    <source>
        <dbReference type="EMBL" id="AXV10281.1"/>
    </source>
</evidence>
<dbReference type="PANTHER" id="PTHR42759:SF1">
    <property type="entry name" value="MAGNESIUM-CHELATASE SUBUNIT CHLD"/>
    <property type="match status" value="1"/>
</dbReference>
<dbReference type="Gene3D" id="3.40.50.300">
    <property type="entry name" value="P-loop containing nucleotide triphosphate hydrolases"/>
    <property type="match status" value="1"/>
</dbReference>
<dbReference type="GO" id="GO:0005524">
    <property type="term" value="F:ATP binding"/>
    <property type="evidence" value="ECO:0007669"/>
    <property type="project" value="InterPro"/>
</dbReference>
<dbReference type="InterPro" id="IPR050764">
    <property type="entry name" value="CbbQ/NirQ/NorQ/GpvN"/>
</dbReference>
<reference evidence="2 3" key="1">
    <citation type="submission" date="2018-09" db="EMBL/GenBank/DDBJ databases">
        <title>Complete genome sequence of Euzebya sp. DY32-46 isolated from seawater of Pacific Ocean.</title>
        <authorList>
            <person name="Xu L."/>
            <person name="Wu Y.-H."/>
            <person name="Xu X.-W."/>
        </authorList>
    </citation>
    <scope>NUCLEOTIDE SEQUENCE [LARGE SCALE GENOMIC DNA]</scope>
    <source>
        <strain evidence="2 3">DY32-46</strain>
        <plasmid evidence="3">pedy32-46i</plasmid>
    </source>
</reference>
<dbReference type="CDD" id="cd00009">
    <property type="entry name" value="AAA"/>
    <property type="match status" value="1"/>
</dbReference>
<dbReference type="GO" id="GO:0016887">
    <property type="term" value="F:ATP hydrolysis activity"/>
    <property type="evidence" value="ECO:0007669"/>
    <property type="project" value="InterPro"/>
</dbReference>
<dbReference type="SMART" id="SM00382">
    <property type="entry name" value="AAA"/>
    <property type="match status" value="1"/>
</dbReference>
<dbReference type="PANTHER" id="PTHR42759">
    <property type="entry name" value="MOXR FAMILY PROTEIN"/>
    <property type="match status" value="1"/>
</dbReference>
<feature type="domain" description="AAA+ ATPase" evidence="1">
    <location>
        <begin position="21"/>
        <end position="162"/>
    </location>
</feature>
<name>A0A346Y734_9ACTN</name>
<dbReference type="EMBL" id="CP031166">
    <property type="protein sequence ID" value="AXV10281.1"/>
    <property type="molecule type" value="Genomic_DNA"/>
</dbReference>
<dbReference type="InterPro" id="IPR027417">
    <property type="entry name" value="P-loop_NTPase"/>
</dbReference>
<protein>
    <submittedName>
        <fullName evidence="2">MoxR-like ATPase</fullName>
    </submittedName>
</protein>
<evidence type="ECO:0000313" key="3">
    <source>
        <dbReference type="Proteomes" id="UP000264006"/>
    </source>
</evidence>
<keyword evidence="3" id="KW-1185">Reference proteome</keyword>
<dbReference type="InterPro" id="IPR011703">
    <property type="entry name" value="ATPase_AAA-3"/>
</dbReference>
<accession>A0A346Y734</accession>
<dbReference type="Pfam" id="PF07726">
    <property type="entry name" value="AAA_3"/>
    <property type="match status" value="1"/>
</dbReference>
<sequence length="389" mass="41978">MRTETIAQDILLTVMDAAGNAAVPVLLWGQPGTGKTSLVRTIAEANDLPFRAIACSTVDPTDLGGFPVPSPDDNGGVRMQPRQFAIDLATAGRGLLFLDELSTATPAVQAGMLKICSERFVGEIYLPDAVRIVAAANPADQAANGFELEPPSSNRFLHLPYTPSIDDWLTGMTVGWDNVTDKLTATTTTTEARRLKALSKVTGFIRNRRTLAQAYPSDASKTGEAWPSLRTWDWLHKVLAYLPDDNSDRSLECRRVATIGLVGEAAGVEFLTWERTLDLPDPEKVIADPTSVDWKAIRNDRLYAILGAVTAFATEKAMSDPQSGAWNGALAVMGHAADANKGDVVMPFLRNLVTVRKQGNANVAIDHKVMAKLVPLIRDAGIMSDLRGN</sequence>
<organism evidence="2 3">
    <name type="scientific">Euzebya pacifica</name>
    <dbReference type="NCBI Taxonomy" id="1608957"/>
    <lineage>
        <taxon>Bacteria</taxon>
        <taxon>Bacillati</taxon>
        <taxon>Actinomycetota</taxon>
        <taxon>Nitriliruptoria</taxon>
        <taxon>Euzebyales</taxon>
    </lineage>
</organism>
<dbReference type="KEGG" id="euz:DVS28_b0541"/>
<keyword evidence="2" id="KW-0614">Plasmid</keyword>
<proteinExistence type="predicted"/>
<dbReference type="InterPro" id="IPR003593">
    <property type="entry name" value="AAA+_ATPase"/>
</dbReference>
<dbReference type="RefSeq" id="WP_114594847.1">
    <property type="nucleotide sequence ID" value="NZ_CP031166.1"/>
</dbReference>
<dbReference type="OrthoDB" id="9808317at2"/>
<geneLocation type="plasmid" evidence="3">
    <name>pedy32-46i</name>
</geneLocation>
<evidence type="ECO:0000259" key="1">
    <source>
        <dbReference type="SMART" id="SM00382"/>
    </source>
</evidence>